<organism evidence="2 3">
    <name type="scientific">Nakamurella multipartita (strain ATCC 700099 / DSM 44233 / CIP 104796 / JCM 9543 / NBRC 105858 / Y-104)</name>
    <name type="common">Microsphaera multipartita</name>
    <dbReference type="NCBI Taxonomy" id="479431"/>
    <lineage>
        <taxon>Bacteria</taxon>
        <taxon>Bacillati</taxon>
        <taxon>Actinomycetota</taxon>
        <taxon>Actinomycetes</taxon>
        <taxon>Nakamurellales</taxon>
        <taxon>Nakamurellaceae</taxon>
        <taxon>Nakamurella</taxon>
    </lineage>
</organism>
<dbReference type="eggNOG" id="ENOG5033JGT">
    <property type="taxonomic scope" value="Bacteria"/>
</dbReference>
<feature type="chain" id="PRO_5038484304" evidence="1">
    <location>
        <begin position="31"/>
        <end position="122"/>
    </location>
</feature>
<dbReference type="InParanoid" id="C8XBZ8"/>
<reference evidence="3" key="1">
    <citation type="submission" date="2009-09" db="EMBL/GenBank/DDBJ databases">
        <title>The complete genome of Nakamurella multipartita DSM 44233.</title>
        <authorList>
            <consortium name="US DOE Joint Genome Institute (JGI-PGF)"/>
            <person name="Lucas S."/>
            <person name="Copeland A."/>
            <person name="Lapidus A."/>
            <person name="Glavina del Rio T."/>
            <person name="Dalin E."/>
            <person name="Tice H."/>
            <person name="Bruce D."/>
            <person name="Goodwin L."/>
            <person name="Pitluck S."/>
            <person name="Kyrpides N."/>
            <person name="Mavromatis K."/>
            <person name="Ivanova N."/>
            <person name="Ovchinnikova G."/>
            <person name="Sims D."/>
            <person name="Meincke L."/>
            <person name="Brettin T."/>
            <person name="Detter J.C."/>
            <person name="Han C."/>
            <person name="Larimer F."/>
            <person name="Land M."/>
            <person name="Hauser L."/>
            <person name="Markowitz V."/>
            <person name="Cheng J.-F."/>
            <person name="Hugenholtz P."/>
            <person name="Woyke T."/>
            <person name="Wu D."/>
            <person name="Klenk H.-P."/>
            <person name="Eisen J.A."/>
        </authorList>
    </citation>
    <scope>NUCLEOTIDE SEQUENCE [LARGE SCALE GENOMIC DNA]</scope>
    <source>
        <strain evidence="3">ATCC 700099 / DSM 44233 / CIP 104796 / JCM 9543 / NBRC 105858 / Y-104</strain>
    </source>
</reference>
<accession>C8XBZ8</accession>
<evidence type="ECO:0000256" key="1">
    <source>
        <dbReference type="SAM" id="SignalP"/>
    </source>
</evidence>
<keyword evidence="1" id="KW-0732">Signal</keyword>
<dbReference type="HOGENOM" id="CLU_2129459_0_0_11"/>
<protein>
    <submittedName>
        <fullName evidence="2">Polyketide synthase</fullName>
    </submittedName>
</protein>
<dbReference type="KEGG" id="nml:Namu_3169"/>
<dbReference type="EMBL" id="CP001737">
    <property type="protein sequence ID" value="ACV79502.1"/>
    <property type="molecule type" value="Genomic_DNA"/>
</dbReference>
<keyword evidence="3" id="KW-1185">Reference proteome</keyword>
<evidence type="ECO:0000313" key="3">
    <source>
        <dbReference type="Proteomes" id="UP000002218"/>
    </source>
</evidence>
<dbReference type="PROSITE" id="PS51257">
    <property type="entry name" value="PROKAR_LIPOPROTEIN"/>
    <property type="match status" value="1"/>
</dbReference>
<dbReference type="AlphaFoldDB" id="C8XBZ8"/>
<dbReference type="RefSeq" id="WP_015748370.1">
    <property type="nucleotide sequence ID" value="NC_013235.1"/>
</dbReference>
<feature type="signal peptide" evidence="1">
    <location>
        <begin position="1"/>
        <end position="30"/>
    </location>
</feature>
<proteinExistence type="predicted"/>
<reference evidence="2 3" key="2">
    <citation type="journal article" date="2010" name="Stand. Genomic Sci.">
        <title>Complete genome sequence of Nakamurella multipartita type strain (Y-104).</title>
        <authorList>
            <person name="Tice H."/>
            <person name="Mayilraj S."/>
            <person name="Sims D."/>
            <person name="Lapidus A."/>
            <person name="Nolan M."/>
            <person name="Lucas S."/>
            <person name="Glavina Del Rio T."/>
            <person name="Copeland A."/>
            <person name="Cheng J.F."/>
            <person name="Meincke L."/>
            <person name="Bruce D."/>
            <person name="Goodwin L."/>
            <person name="Pitluck S."/>
            <person name="Ivanova N."/>
            <person name="Mavromatis K."/>
            <person name="Ovchinnikova G."/>
            <person name="Pati A."/>
            <person name="Chen A."/>
            <person name="Palaniappan K."/>
            <person name="Land M."/>
            <person name="Hauser L."/>
            <person name="Chang Y.J."/>
            <person name="Jeffries C.D."/>
            <person name="Detter J.C."/>
            <person name="Brettin T."/>
            <person name="Rohde M."/>
            <person name="Goker M."/>
            <person name="Bristow J."/>
            <person name="Eisen J.A."/>
            <person name="Markowitz V."/>
            <person name="Hugenholtz P."/>
            <person name="Kyrpides N.C."/>
            <person name="Klenk H.P."/>
            <person name="Chen F."/>
        </authorList>
    </citation>
    <scope>NUCLEOTIDE SEQUENCE [LARGE SCALE GENOMIC DNA]</scope>
    <source>
        <strain evidence="3">ATCC 700099 / DSM 44233 / CIP 104796 / JCM 9543 / NBRC 105858 / Y-104</strain>
    </source>
</reference>
<gene>
    <name evidence="2" type="ordered locus">Namu_3169</name>
</gene>
<dbReference type="Proteomes" id="UP000002218">
    <property type="component" value="Chromosome"/>
</dbReference>
<dbReference type="OrthoDB" id="4463796at2"/>
<evidence type="ECO:0000313" key="2">
    <source>
        <dbReference type="EMBL" id="ACV79502.1"/>
    </source>
</evidence>
<sequence length="122" mass="12167" precursor="true">MIRPPVRNATRTAMLAGAALVLAGCSQVAALAPVSGNRITEVRFAANDVLLDRAIALAVAPVCDQDGPTITCAGTTVAGEPIAVSASGPAATADTLTVSVNSTTIYQGSVRDVLDASARSTS</sequence>
<name>C8XBZ8_NAKMY</name>